<reference evidence="3" key="1">
    <citation type="submission" date="2016-06" db="UniProtKB">
        <authorList>
            <consortium name="WormBaseParasite"/>
        </authorList>
    </citation>
    <scope>IDENTIFICATION</scope>
</reference>
<accession>A0A183H0Y2</accession>
<evidence type="ECO:0000313" key="3">
    <source>
        <dbReference type="WBParaSite" id="OFLC_0000114101-mRNA-1"/>
    </source>
</evidence>
<dbReference type="Proteomes" id="UP000267606">
    <property type="component" value="Unassembled WGS sequence"/>
</dbReference>
<dbReference type="EMBL" id="UZAJ01000497">
    <property type="protein sequence ID" value="VDO28405.1"/>
    <property type="molecule type" value="Genomic_DNA"/>
</dbReference>
<evidence type="ECO:0000313" key="1">
    <source>
        <dbReference type="EMBL" id="VDO28405.1"/>
    </source>
</evidence>
<proteinExistence type="predicted"/>
<reference evidence="1 2" key="2">
    <citation type="submission" date="2018-11" db="EMBL/GenBank/DDBJ databases">
        <authorList>
            <consortium name="Pathogen Informatics"/>
        </authorList>
    </citation>
    <scope>NUCLEOTIDE SEQUENCE [LARGE SCALE GENOMIC DNA]</scope>
</reference>
<keyword evidence="2" id="KW-1185">Reference proteome</keyword>
<sequence>MDDASCGKKRSTPQFTIERHKSGDLAQCIFWSERSKINYLWVLLSSFWDWNPFAATGLKPTYGHGNTCKENGIISRVEEPMLWLGYVSISQMREFLSRYLCLSSNVSLKIDNTLALADSEYFPKIPHVLLSLI</sequence>
<gene>
    <name evidence="1" type="ORF">OFLC_LOCUS1142</name>
</gene>
<evidence type="ECO:0000313" key="2">
    <source>
        <dbReference type="Proteomes" id="UP000267606"/>
    </source>
</evidence>
<dbReference type="AlphaFoldDB" id="A0A183H0Y2"/>
<dbReference type="WBParaSite" id="OFLC_0000114101-mRNA-1">
    <property type="protein sequence ID" value="OFLC_0000114101-mRNA-1"/>
    <property type="gene ID" value="OFLC_0000114101"/>
</dbReference>
<protein>
    <submittedName>
        <fullName evidence="3">Transposase</fullName>
    </submittedName>
</protein>
<organism evidence="3">
    <name type="scientific">Onchocerca flexuosa</name>
    <dbReference type="NCBI Taxonomy" id="387005"/>
    <lineage>
        <taxon>Eukaryota</taxon>
        <taxon>Metazoa</taxon>
        <taxon>Ecdysozoa</taxon>
        <taxon>Nematoda</taxon>
        <taxon>Chromadorea</taxon>
        <taxon>Rhabditida</taxon>
        <taxon>Spirurina</taxon>
        <taxon>Spiruromorpha</taxon>
        <taxon>Filarioidea</taxon>
        <taxon>Onchocercidae</taxon>
        <taxon>Onchocerca</taxon>
    </lineage>
</organism>
<name>A0A183H0Y2_9BILA</name>